<evidence type="ECO:0008006" key="9">
    <source>
        <dbReference type="Google" id="ProtNLM"/>
    </source>
</evidence>
<dbReference type="AlphaFoldDB" id="A0AAD9L787"/>
<gene>
    <name evidence="7" type="ORF">DB88DRAFT_480303</name>
</gene>
<feature type="transmembrane region" description="Helical" evidence="6">
    <location>
        <begin position="110"/>
        <end position="130"/>
    </location>
</feature>
<feature type="transmembrane region" description="Helical" evidence="6">
    <location>
        <begin position="142"/>
        <end position="163"/>
    </location>
</feature>
<feature type="transmembrane region" description="Helical" evidence="6">
    <location>
        <begin position="497"/>
        <end position="520"/>
    </location>
</feature>
<feature type="transmembrane region" description="Helical" evidence="6">
    <location>
        <begin position="405"/>
        <end position="426"/>
    </location>
</feature>
<feature type="transmembrane region" description="Helical" evidence="6">
    <location>
        <begin position="202"/>
        <end position="221"/>
    </location>
</feature>
<comment type="caution">
    <text evidence="7">The sequence shown here is derived from an EMBL/GenBank/DDBJ whole genome shotgun (WGS) entry which is preliminary data.</text>
</comment>
<reference evidence="7" key="1">
    <citation type="submission" date="2023-02" db="EMBL/GenBank/DDBJ databases">
        <title>Identification and recombinant expression of a fungal hydrolase from Papiliotrema laurentii that hydrolyzes apple cutin and clears colloidal polyester polyurethane.</title>
        <authorList>
            <consortium name="DOE Joint Genome Institute"/>
            <person name="Roman V.A."/>
            <person name="Bojanowski C."/>
            <person name="Crable B.R."/>
            <person name="Wagner D.N."/>
            <person name="Hung C.S."/>
            <person name="Nadeau L.J."/>
            <person name="Schratz L."/>
            <person name="Haridas S."/>
            <person name="Pangilinan J."/>
            <person name="Lipzen A."/>
            <person name="Na H."/>
            <person name="Yan M."/>
            <person name="Ng V."/>
            <person name="Grigoriev I.V."/>
            <person name="Spatafora J.W."/>
            <person name="Barlow D."/>
            <person name="Biffinger J."/>
            <person name="Kelley-Loughnane N."/>
            <person name="Varaljay V.A."/>
            <person name="Crookes-Goodson W.J."/>
        </authorList>
    </citation>
    <scope>NUCLEOTIDE SEQUENCE</scope>
    <source>
        <strain evidence="7">5307AH</strain>
    </source>
</reference>
<feature type="region of interest" description="Disordered" evidence="5">
    <location>
        <begin position="20"/>
        <end position="50"/>
    </location>
</feature>
<keyword evidence="2 6" id="KW-0812">Transmembrane</keyword>
<evidence type="ECO:0000256" key="5">
    <source>
        <dbReference type="SAM" id="MobiDB-lite"/>
    </source>
</evidence>
<dbReference type="GO" id="GO:0005886">
    <property type="term" value="C:plasma membrane"/>
    <property type="evidence" value="ECO:0007669"/>
    <property type="project" value="TreeGrafter"/>
</dbReference>
<feature type="transmembrane region" description="Helical" evidence="6">
    <location>
        <begin position="169"/>
        <end position="190"/>
    </location>
</feature>
<evidence type="ECO:0000256" key="3">
    <source>
        <dbReference type="ARBA" id="ARBA00022989"/>
    </source>
</evidence>
<dbReference type="PANTHER" id="PTHR23501">
    <property type="entry name" value="MAJOR FACILITATOR SUPERFAMILY"/>
    <property type="match status" value="1"/>
</dbReference>
<dbReference type="Gene3D" id="1.20.1250.20">
    <property type="entry name" value="MFS general substrate transporter like domains"/>
    <property type="match status" value="1"/>
</dbReference>
<feature type="transmembrane region" description="Helical" evidence="6">
    <location>
        <begin position="571"/>
        <end position="594"/>
    </location>
</feature>
<keyword evidence="3 6" id="KW-1133">Transmembrane helix</keyword>
<evidence type="ECO:0000256" key="4">
    <source>
        <dbReference type="ARBA" id="ARBA00023136"/>
    </source>
</evidence>
<evidence type="ECO:0000256" key="1">
    <source>
        <dbReference type="ARBA" id="ARBA00004141"/>
    </source>
</evidence>
<dbReference type="GO" id="GO:0022857">
    <property type="term" value="F:transmembrane transporter activity"/>
    <property type="evidence" value="ECO:0007669"/>
    <property type="project" value="InterPro"/>
</dbReference>
<protein>
    <recommendedName>
        <fullName evidence="9">Major facilitator superfamily (MFS) profile domain-containing protein</fullName>
    </recommendedName>
</protein>
<feature type="transmembrane region" description="Helical" evidence="6">
    <location>
        <begin position="438"/>
        <end position="456"/>
    </location>
</feature>
<sequence>MSRPSPADPALNIIAQCDAPESGAKDGDVESKSLQLQDESDGKDEKQETDLTTDGGVARIGALYLVFGRGGGLYALWVSIALIAYVYSLSRSTTGTYAQFVTSAYKEHTVIGTIGVINGIVGGVLPPFVAKLADIWSRPHTLALSVLLYAVGFAMVAGCNNVSTAVGGMFISTLGNTGITFMNSLLIADITSLQWRATINGAFNLPYVLNTFVAGYISAGISANTQNGWRWGYGMFCILVPVCISPAVIVLLIGDRRAQKLGVVSLATSSLRQRQVLGEEAVGPTRTRWETIRYYWTRLNVLGLLLMGFAFGLLLAPVTLSSTAKNGWKNPSLIAMETIGGVLFIAWAVWDGFFADYPFMPKRVFNRSFCACVMVDVFYYSSSYLVDTYFSSWVYVVVDWNYRDYTFFASSMSATMCFFAIFFGLAIRYVHGYKYVQLFGLALKSIGFGLVYRSTFSPSTGTLVASQILYGLGGAASVIASYIGVQGSVAHQDMAIATAVLNLWSSIGSSITVAISAAVWNRQVPAKLMQYVGDVYSATEIMGIFGDITVARLAEPRDLIKQAYLESMRGLFLAGLVVSFGSIIAGAFTVNFYLGQQHNIVEPEKIIRFRTAEEIEGEVRKRAQ</sequence>
<organism evidence="7 8">
    <name type="scientific">Papiliotrema laurentii</name>
    <name type="common">Cryptococcus laurentii</name>
    <dbReference type="NCBI Taxonomy" id="5418"/>
    <lineage>
        <taxon>Eukaryota</taxon>
        <taxon>Fungi</taxon>
        <taxon>Dikarya</taxon>
        <taxon>Basidiomycota</taxon>
        <taxon>Agaricomycotina</taxon>
        <taxon>Tremellomycetes</taxon>
        <taxon>Tremellales</taxon>
        <taxon>Rhynchogastremaceae</taxon>
        <taxon>Papiliotrema</taxon>
    </lineage>
</organism>
<evidence type="ECO:0000256" key="6">
    <source>
        <dbReference type="SAM" id="Phobius"/>
    </source>
</evidence>
<keyword evidence="8" id="KW-1185">Reference proteome</keyword>
<accession>A0AAD9L787</accession>
<feature type="transmembrane region" description="Helical" evidence="6">
    <location>
        <begin position="299"/>
        <end position="320"/>
    </location>
</feature>
<comment type="subcellular location">
    <subcellularLocation>
        <location evidence="1">Membrane</location>
        <topology evidence="1">Multi-pass membrane protein</topology>
    </subcellularLocation>
</comment>
<feature type="transmembrane region" description="Helical" evidence="6">
    <location>
        <begin position="332"/>
        <end position="353"/>
    </location>
</feature>
<evidence type="ECO:0000313" key="7">
    <source>
        <dbReference type="EMBL" id="KAK1925985.1"/>
    </source>
</evidence>
<dbReference type="PANTHER" id="PTHR23501:SF58">
    <property type="entry name" value="LOW AFFINITY HEME TRANSPORTER STR3"/>
    <property type="match status" value="1"/>
</dbReference>
<dbReference type="InterPro" id="IPR011701">
    <property type="entry name" value="MFS"/>
</dbReference>
<proteinExistence type="predicted"/>
<feature type="transmembrane region" description="Helical" evidence="6">
    <location>
        <begin position="233"/>
        <end position="253"/>
    </location>
</feature>
<dbReference type="InterPro" id="IPR036259">
    <property type="entry name" value="MFS_trans_sf"/>
</dbReference>
<dbReference type="Pfam" id="PF07690">
    <property type="entry name" value="MFS_1"/>
    <property type="match status" value="1"/>
</dbReference>
<dbReference type="SUPFAM" id="SSF103473">
    <property type="entry name" value="MFS general substrate transporter"/>
    <property type="match status" value="2"/>
</dbReference>
<evidence type="ECO:0000256" key="2">
    <source>
        <dbReference type="ARBA" id="ARBA00022692"/>
    </source>
</evidence>
<feature type="transmembrane region" description="Helical" evidence="6">
    <location>
        <begin position="365"/>
        <end position="385"/>
    </location>
</feature>
<evidence type="ECO:0000313" key="8">
    <source>
        <dbReference type="Proteomes" id="UP001182556"/>
    </source>
</evidence>
<feature type="transmembrane region" description="Helical" evidence="6">
    <location>
        <begin position="468"/>
        <end position="485"/>
    </location>
</feature>
<name>A0AAD9L787_PAPLA</name>
<dbReference type="Proteomes" id="UP001182556">
    <property type="component" value="Unassembled WGS sequence"/>
</dbReference>
<feature type="transmembrane region" description="Helical" evidence="6">
    <location>
        <begin position="73"/>
        <end position="90"/>
    </location>
</feature>
<keyword evidence="4 6" id="KW-0472">Membrane</keyword>
<dbReference type="EMBL" id="JAODAN010000002">
    <property type="protein sequence ID" value="KAK1925985.1"/>
    <property type="molecule type" value="Genomic_DNA"/>
</dbReference>